<dbReference type="EMBL" id="JAPFFF010000001">
    <property type="protein sequence ID" value="KAK8899426.1"/>
    <property type="molecule type" value="Genomic_DNA"/>
</dbReference>
<keyword evidence="2" id="KW-0472">Membrane</keyword>
<keyword evidence="2" id="KW-1133">Transmembrane helix</keyword>
<feature type="transmembrane region" description="Helical" evidence="2">
    <location>
        <begin position="190"/>
        <end position="210"/>
    </location>
</feature>
<accession>A0ABR2L7U4</accession>
<name>A0ABR2L7U4_9EUKA</name>
<feature type="compositionally biased region" description="Low complexity" evidence="1">
    <location>
        <begin position="1"/>
        <end position="14"/>
    </location>
</feature>
<evidence type="ECO:0000256" key="1">
    <source>
        <dbReference type="SAM" id="MobiDB-lite"/>
    </source>
</evidence>
<feature type="region of interest" description="Disordered" evidence="1">
    <location>
        <begin position="1"/>
        <end position="43"/>
    </location>
</feature>
<reference evidence="3 4" key="1">
    <citation type="submission" date="2024-04" db="EMBL/GenBank/DDBJ databases">
        <title>Tritrichomonas musculus Genome.</title>
        <authorList>
            <person name="Alves-Ferreira E."/>
            <person name="Grigg M."/>
            <person name="Lorenzi H."/>
            <person name="Galac M."/>
        </authorList>
    </citation>
    <scope>NUCLEOTIDE SEQUENCE [LARGE SCALE GENOMIC DNA]</scope>
    <source>
        <strain evidence="3 4">EAF2021</strain>
    </source>
</reference>
<feature type="compositionally biased region" description="Low complexity" evidence="1">
    <location>
        <begin position="29"/>
        <end position="43"/>
    </location>
</feature>
<evidence type="ECO:0000313" key="3">
    <source>
        <dbReference type="EMBL" id="KAK8899426.1"/>
    </source>
</evidence>
<feature type="transmembrane region" description="Helical" evidence="2">
    <location>
        <begin position="52"/>
        <end position="71"/>
    </location>
</feature>
<keyword evidence="2" id="KW-0812">Transmembrane</keyword>
<comment type="caution">
    <text evidence="3">The sequence shown here is derived from an EMBL/GenBank/DDBJ whole genome shotgun (WGS) entry which is preliminary data.</text>
</comment>
<organism evidence="3 4">
    <name type="scientific">Tritrichomonas musculus</name>
    <dbReference type="NCBI Taxonomy" id="1915356"/>
    <lineage>
        <taxon>Eukaryota</taxon>
        <taxon>Metamonada</taxon>
        <taxon>Parabasalia</taxon>
        <taxon>Tritrichomonadida</taxon>
        <taxon>Tritrichomonadidae</taxon>
        <taxon>Tritrichomonas</taxon>
    </lineage>
</organism>
<evidence type="ECO:0008006" key="5">
    <source>
        <dbReference type="Google" id="ProtNLM"/>
    </source>
</evidence>
<protein>
    <recommendedName>
        <fullName evidence="5">Transmembrane protein</fullName>
    </recommendedName>
</protein>
<evidence type="ECO:0000256" key="2">
    <source>
        <dbReference type="SAM" id="Phobius"/>
    </source>
</evidence>
<gene>
    <name evidence="3" type="ORF">M9Y10_001742</name>
</gene>
<evidence type="ECO:0000313" key="4">
    <source>
        <dbReference type="Proteomes" id="UP001470230"/>
    </source>
</evidence>
<proteinExistence type="predicted"/>
<dbReference type="Proteomes" id="UP001470230">
    <property type="component" value="Unassembled WGS sequence"/>
</dbReference>
<sequence length="216" mass="24802">MRNYSYSPSPYSSQRHSRSPTPRHPIYPSRPKSPAPKSSNYSKSKPNLNQTIHNIITAIIFFLIILLIYLISSTLSPPSHFCPNGATCSSNNFTCNDQSQVKFYGICHKPGNFFKTEDLSLLFKYQCLLYDFVESQKGQATVSNAVEANLHLKDDASTQLDVNDIEIIWTYDQHYFIDDDNVLRFHPSPMIFITLYSIIIITLIAILYYANYKFFS</sequence>
<keyword evidence="4" id="KW-1185">Reference proteome</keyword>